<dbReference type="KEGG" id="mpar:F7D14_20260"/>
<dbReference type="AlphaFoldDB" id="A0A6B8MB60"/>
<organism evidence="1 2">
    <name type="scientific">Methylocystis parvus</name>
    <dbReference type="NCBI Taxonomy" id="134"/>
    <lineage>
        <taxon>Bacteria</taxon>
        <taxon>Pseudomonadati</taxon>
        <taxon>Pseudomonadota</taxon>
        <taxon>Alphaproteobacteria</taxon>
        <taxon>Hyphomicrobiales</taxon>
        <taxon>Methylocystaceae</taxon>
        <taxon>Methylocystis</taxon>
    </lineage>
</organism>
<proteinExistence type="predicted"/>
<sequence>MGNDIDSRERFRTLKIVEAPTHKFELGVHVVCKPGPFAANGYFRVTRHLPDGGYGLQYRIRSDRDGHERVVAENALERAT</sequence>
<protein>
    <submittedName>
        <fullName evidence="1">Uncharacterized protein</fullName>
    </submittedName>
</protein>
<accession>A0A6B8MB60</accession>
<evidence type="ECO:0000313" key="2">
    <source>
        <dbReference type="Proteomes" id="UP000422569"/>
    </source>
</evidence>
<reference evidence="1 2" key="1">
    <citation type="submission" date="2019-09" db="EMBL/GenBank/DDBJ databases">
        <title>Isolation and complete genome sequencing of Methylocystis species.</title>
        <authorList>
            <person name="Rumah B.L."/>
            <person name="Stead C.E."/>
            <person name="Stevens B.C."/>
            <person name="Minton N.P."/>
            <person name="Grosse-Honebrink A."/>
            <person name="Zhang Y."/>
        </authorList>
    </citation>
    <scope>NUCLEOTIDE SEQUENCE [LARGE SCALE GENOMIC DNA]</scope>
    <source>
        <strain evidence="1 2">BRCS2</strain>
        <plasmid evidence="1 2">unnamed1</plasmid>
    </source>
</reference>
<keyword evidence="2" id="KW-1185">Reference proteome</keyword>
<name>A0A6B8MB60_9HYPH</name>
<geneLocation type="plasmid" evidence="1">
    <name>unnamed1</name>
</geneLocation>
<gene>
    <name evidence="1" type="ORF">F7D14_20260</name>
</gene>
<keyword evidence="1" id="KW-0614">Plasmid</keyword>
<dbReference type="RefSeq" id="WP_081495713.1">
    <property type="nucleotide sequence ID" value="NZ_CP044332.1"/>
</dbReference>
<dbReference type="EMBL" id="CP044332">
    <property type="protein sequence ID" value="QGM99926.1"/>
    <property type="molecule type" value="Genomic_DNA"/>
</dbReference>
<dbReference type="Proteomes" id="UP000422569">
    <property type="component" value="Plasmid unnamed1"/>
</dbReference>
<evidence type="ECO:0000313" key="1">
    <source>
        <dbReference type="EMBL" id="QGM99926.1"/>
    </source>
</evidence>
<dbReference type="GeneID" id="42570792"/>